<dbReference type="SMART" id="SM00342">
    <property type="entry name" value="HTH_ARAC"/>
    <property type="match status" value="1"/>
</dbReference>
<dbReference type="InterPro" id="IPR020449">
    <property type="entry name" value="Tscrpt_reg_AraC-type_HTH"/>
</dbReference>
<dbReference type="SUPFAM" id="SSF46689">
    <property type="entry name" value="Homeodomain-like"/>
    <property type="match status" value="2"/>
</dbReference>
<evidence type="ECO:0000313" key="6">
    <source>
        <dbReference type="Proteomes" id="UP000520156"/>
    </source>
</evidence>
<organism evidence="5 6">
    <name type="scientific">Novosphingobium aerophilum</name>
    <dbReference type="NCBI Taxonomy" id="2839843"/>
    <lineage>
        <taxon>Bacteria</taxon>
        <taxon>Pseudomonadati</taxon>
        <taxon>Pseudomonadota</taxon>
        <taxon>Alphaproteobacteria</taxon>
        <taxon>Sphingomonadales</taxon>
        <taxon>Sphingomonadaceae</taxon>
        <taxon>Novosphingobium</taxon>
    </lineage>
</organism>
<dbReference type="InterPro" id="IPR009057">
    <property type="entry name" value="Homeodomain-like_sf"/>
</dbReference>
<keyword evidence="3" id="KW-0804">Transcription</keyword>
<evidence type="ECO:0000259" key="4">
    <source>
        <dbReference type="PROSITE" id="PS01124"/>
    </source>
</evidence>
<evidence type="ECO:0000256" key="1">
    <source>
        <dbReference type="ARBA" id="ARBA00023015"/>
    </source>
</evidence>
<dbReference type="PANTHER" id="PTHR43130:SF3">
    <property type="entry name" value="HTH-TYPE TRANSCRIPTIONAL REGULATOR RV1931C"/>
    <property type="match status" value="1"/>
</dbReference>
<dbReference type="PRINTS" id="PR00032">
    <property type="entry name" value="HTHARAC"/>
</dbReference>
<reference evidence="5 6" key="1">
    <citation type="submission" date="2020-08" db="EMBL/GenBank/DDBJ databases">
        <title>The genome sequence of Novosphingobium flavum 4Y4.</title>
        <authorList>
            <person name="Liu Y."/>
        </authorList>
    </citation>
    <scope>NUCLEOTIDE SEQUENCE [LARGE SCALE GENOMIC DNA]</scope>
    <source>
        <strain evidence="5 6">4Y4</strain>
    </source>
</reference>
<feature type="domain" description="HTH araC/xylS-type" evidence="4">
    <location>
        <begin position="227"/>
        <end position="325"/>
    </location>
</feature>
<accession>A0A7X1F996</accession>
<dbReference type="Proteomes" id="UP000520156">
    <property type="component" value="Unassembled WGS sequence"/>
</dbReference>
<dbReference type="PANTHER" id="PTHR43130">
    <property type="entry name" value="ARAC-FAMILY TRANSCRIPTIONAL REGULATOR"/>
    <property type="match status" value="1"/>
</dbReference>
<dbReference type="PROSITE" id="PS01124">
    <property type="entry name" value="HTH_ARAC_FAMILY_2"/>
    <property type="match status" value="1"/>
</dbReference>
<name>A0A7X1F996_9SPHN</name>
<dbReference type="Pfam" id="PF12833">
    <property type="entry name" value="HTH_18"/>
    <property type="match status" value="1"/>
</dbReference>
<dbReference type="AlphaFoldDB" id="A0A7X1F996"/>
<dbReference type="Gene3D" id="1.10.10.60">
    <property type="entry name" value="Homeodomain-like"/>
    <property type="match status" value="2"/>
</dbReference>
<sequence>MLMIDPPRRPISIGFLLASDFTLSAFSLFLDHFRLAADEGDGSRPINVTWDVLSSNLRAIRASSGIAINPTSRLGNARNYDYIVVVGGLLRNGADAIGDEEASFLQRAADAGVTLVGLCTGSFILCRLGLMKSRRVCVSWYHKNDFVAEFPHHHAVADQLFVEDGGRITCAGGASTADLAVYLIERHLGHCTAQKANQVLMFDRSRQGHANQPHPPVGQDFTHPKIARALLIMEQHLSAPLSISLIARQIGMSVRQFERLFHNIVGETPAIIYRDIRIRYAHWLLHTTDRSITEIAYDAGFSDCSHFSRHFKIKFGQSPSQERESLSMEKSILDIDRKIFHHSFRDVLAARGTNSNGSFQALP</sequence>
<evidence type="ECO:0000256" key="2">
    <source>
        <dbReference type="ARBA" id="ARBA00023125"/>
    </source>
</evidence>
<comment type="caution">
    <text evidence="5">The sequence shown here is derived from an EMBL/GenBank/DDBJ whole genome shotgun (WGS) entry which is preliminary data.</text>
</comment>
<dbReference type="InterPro" id="IPR029062">
    <property type="entry name" value="Class_I_gatase-like"/>
</dbReference>
<dbReference type="SUPFAM" id="SSF52317">
    <property type="entry name" value="Class I glutamine amidotransferase-like"/>
    <property type="match status" value="1"/>
</dbReference>
<evidence type="ECO:0000256" key="3">
    <source>
        <dbReference type="ARBA" id="ARBA00023163"/>
    </source>
</evidence>
<dbReference type="InterPro" id="IPR018060">
    <property type="entry name" value="HTH_AraC"/>
</dbReference>
<evidence type="ECO:0000313" key="5">
    <source>
        <dbReference type="EMBL" id="MBC2652782.1"/>
    </source>
</evidence>
<keyword evidence="6" id="KW-1185">Reference proteome</keyword>
<dbReference type="InterPro" id="IPR002818">
    <property type="entry name" value="DJ-1/PfpI"/>
</dbReference>
<dbReference type="EMBL" id="JACLAU010000026">
    <property type="protein sequence ID" value="MBC2652782.1"/>
    <property type="molecule type" value="Genomic_DNA"/>
</dbReference>
<protein>
    <submittedName>
        <fullName evidence="5">GlxA family transcriptional regulator</fullName>
    </submittedName>
</protein>
<keyword evidence="1" id="KW-0805">Transcription regulation</keyword>
<keyword evidence="2" id="KW-0238">DNA-binding</keyword>
<dbReference type="GO" id="GO:0003700">
    <property type="term" value="F:DNA-binding transcription factor activity"/>
    <property type="evidence" value="ECO:0007669"/>
    <property type="project" value="InterPro"/>
</dbReference>
<proteinExistence type="predicted"/>
<dbReference type="GO" id="GO:0043565">
    <property type="term" value="F:sequence-specific DNA binding"/>
    <property type="evidence" value="ECO:0007669"/>
    <property type="project" value="InterPro"/>
</dbReference>
<dbReference type="Gene3D" id="3.40.50.880">
    <property type="match status" value="1"/>
</dbReference>
<dbReference type="CDD" id="cd03136">
    <property type="entry name" value="GATase1_AraC_ArgR_like"/>
    <property type="match status" value="1"/>
</dbReference>
<gene>
    <name evidence="5" type="ORF">H7F49_13855</name>
</gene>
<dbReference type="Pfam" id="PF01965">
    <property type="entry name" value="DJ-1_PfpI"/>
    <property type="match status" value="1"/>
</dbReference>
<dbReference type="InterPro" id="IPR052158">
    <property type="entry name" value="INH-QAR"/>
</dbReference>